<dbReference type="Gene3D" id="3.30.420.40">
    <property type="match status" value="2"/>
</dbReference>
<dbReference type="PANTHER" id="PTHR14187:SF5">
    <property type="entry name" value="HEAT SHOCK 70 KDA PROTEIN 12A"/>
    <property type="match status" value="1"/>
</dbReference>
<evidence type="ECO:0000313" key="2">
    <source>
        <dbReference type="Proteomes" id="UP000799779"/>
    </source>
</evidence>
<dbReference type="SUPFAM" id="SSF53067">
    <property type="entry name" value="Actin-like ATPase domain"/>
    <property type="match status" value="2"/>
</dbReference>
<dbReference type="AlphaFoldDB" id="A0A6A5VX31"/>
<name>A0A6A5VX31_9PLEO</name>
<dbReference type="CDD" id="cd10170">
    <property type="entry name" value="ASKHA_NBD_HSP70"/>
    <property type="match status" value="1"/>
</dbReference>
<keyword evidence="2" id="KW-1185">Reference proteome</keyword>
<reference evidence="1" key="1">
    <citation type="journal article" date="2020" name="Stud. Mycol.">
        <title>101 Dothideomycetes genomes: a test case for predicting lifestyles and emergence of pathogens.</title>
        <authorList>
            <person name="Haridas S."/>
            <person name="Albert R."/>
            <person name="Binder M."/>
            <person name="Bloem J."/>
            <person name="Labutti K."/>
            <person name="Salamov A."/>
            <person name="Andreopoulos B."/>
            <person name="Baker S."/>
            <person name="Barry K."/>
            <person name="Bills G."/>
            <person name="Bluhm B."/>
            <person name="Cannon C."/>
            <person name="Castanera R."/>
            <person name="Culley D."/>
            <person name="Daum C."/>
            <person name="Ezra D."/>
            <person name="Gonzalez J."/>
            <person name="Henrissat B."/>
            <person name="Kuo A."/>
            <person name="Liang C."/>
            <person name="Lipzen A."/>
            <person name="Lutzoni F."/>
            <person name="Magnuson J."/>
            <person name="Mondo S."/>
            <person name="Nolan M."/>
            <person name="Ohm R."/>
            <person name="Pangilinan J."/>
            <person name="Park H.-J."/>
            <person name="Ramirez L."/>
            <person name="Alfaro M."/>
            <person name="Sun H."/>
            <person name="Tritt A."/>
            <person name="Yoshinaga Y."/>
            <person name="Zwiers L.-H."/>
            <person name="Turgeon B."/>
            <person name="Goodwin S."/>
            <person name="Spatafora J."/>
            <person name="Crous P."/>
            <person name="Grigoriev I."/>
        </authorList>
    </citation>
    <scope>NUCLEOTIDE SEQUENCE</scope>
    <source>
        <strain evidence="1">CBS 123094</strain>
    </source>
</reference>
<dbReference type="OrthoDB" id="2963168at2759"/>
<sequence>MTNRLVIAVDYGTTFTGVAWQVVPYNQIDADLKDVKLQKLWPGDKPGDKVPSVISYSPTAEHNYNWGFDVTGQSLRWTKLQLDQASRKQELQWILDALIGMKDLDMDEVRMEHGLPSYPAKDPVDIVTDYLIKLRAHIKEKIIEEMTDRRTFEEMPKEIVITVPAAWSDSAKNLTFRAFTQAGFTERYFRNLKGMLLITEPAAAALYSIKKLTPKDEYEAEDFIGPGDCFVQADMGGGTVDCVSYEVQKSKPSLVLKEVGVATGAQCGATFIDREFIKWLKRKLGEANFDQLDVENPEDAVGSHTVFGPSMKFLMDQFVNRKERYTGKVVPGQNIIDLPAPLVDLHDPERGVDNGQISLSDKDFREIYHFSLDKTTRLVASQIQQVEHVRKRVRYVFLSGGFAESKYVQRALKDFGRHRNITVLVPEKPVTAVVIGAVAVRLEEEVEHGVYMTPCKKNYGICISEPYSTYRHSEMDGYKDPFDGQWKAKNQIVWMIKKGDLLQSNQPTQASTHFQRKFSLNDTREFTTDFVTYKGNDPPPETLDKMPICKSSQPPRILLHSPPIAKYQITPLRYNLKAVPSRSITSVRIKDCPWSLCAYFKVNFLLHSSQKGLVSISCGPTELASAHV</sequence>
<proteinExistence type="predicted"/>
<evidence type="ECO:0000313" key="1">
    <source>
        <dbReference type="EMBL" id="KAF1993960.1"/>
    </source>
</evidence>
<organism evidence="1 2">
    <name type="scientific">Amniculicola lignicola CBS 123094</name>
    <dbReference type="NCBI Taxonomy" id="1392246"/>
    <lineage>
        <taxon>Eukaryota</taxon>
        <taxon>Fungi</taxon>
        <taxon>Dikarya</taxon>
        <taxon>Ascomycota</taxon>
        <taxon>Pezizomycotina</taxon>
        <taxon>Dothideomycetes</taxon>
        <taxon>Pleosporomycetidae</taxon>
        <taxon>Pleosporales</taxon>
        <taxon>Amniculicolaceae</taxon>
        <taxon>Amniculicola</taxon>
    </lineage>
</organism>
<dbReference type="PANTHER" id="PTHR14187">
    <property type="entry name" value="ALPHA KINASE/ELONGATION FACTOR 2 KINASE"/>
    <property type="match status" value="1"/>
</dbReference>
<gene>
    <name evidence="1" type="ORF">P154DRAFT_47132</name>
</gene>
<dbReference type="EMBL" id="ML977677">
    <property type="protein sequence ID" value="KAF1993960.1"/>
    <property type="molecule type" value="Genomic_DNA"/>
</dbReference>
<dbReference type="Gene3D" id="3.90.640.10">
    <property type="entry name" value="Actin, Chain A, domain 4"/>
    <property type="match status" value="1"/>
</dbReference>
<dbReference type="Proteomes" id="UP000799779">
    <property type="component" value="Unassembled WGS sequence"/>
</dbReference>
<accession>A0A6A5VX31</accession>
<protein>
    <submittedName>
        <fullName evidence="1">Actin-like ATPase domain-containing protein</fullName>
    </submittedName>
</protein>
<dbReference type="InterPro" id="IPR043129">
    <property type="entry name" value="ATPase_NBD"/>
</dbReference>